<dbReference type="AlphaFoldDB" id="A0A3N4Q7M6"/>
<evidence type="ECO:0000256" key="7">
    <source>
        <dbReference type="ARBA" id="ARBA00023306"/>
    </source>
</evidence>
<evidence type="ECO:0000256" key="4">
    <source>
        <dbReference type="ARBA" id="ARBA00022840"/>
    </source>
</evidence>
<evidence type="ECO:0000256" key="5">
    <source>
        <dbReference type="ARBA" id="ARBA00022960"/>
    </source>
</evidence>
<dbReference type="GO" id="GO:0005524">
    <property type="term" value="F:ATP binding"/>
    <property type="evidence" value="ECO:0007669"/>
    <property type="project" value="UniProtKB-KW"/>
</dbReference>
<evidence type="ECO:0000259" key="9">
    <source>
        <dbReference type="Pfam" id="PF01225"/>
    </source>
</evidence>
<keyword evidence="7" id="KW-0131">Cell cycle</keyword>
<keyword evidence="4" id="KW-0067">ATP-binding</keyword>
<dbReference type="InterPro" id="IPR004101">
    <property type="entry name" value="Mur_ligase_C"/>
</dbReference>
<dbReference type="Pfam" id="PF01225">
    <property type="entry name" value="Mur_ligase"/>
    <property type="match status" value="1"/>
</dbReference>
<dbReference type="GO" id="GO:0016881">
    <property type="term" value="F:acid-amino acid ligase activity"/>
    <property type="evidence" value="ECO:0007669"/>
    <property type="project" value="InterPro"/>
</dbReference>
<reference evidence="12 13" key="1">
    <citation type="submission" date="2018-11" db="EMBL/GenBank/DDBJ databases">
        <title>Chitinophaga lutea sp.nov., isolate from arsenic contaminated soil.</title>
        <authorList>
            <person name="Zong Y."/>
        </authorList>
    </citation>
    <scope>NUCLEOTIDE SEQUENCE [LARGE SCALE GENOMIC DNA]</scope>
    <source>
        <strain evidence="12 13">ZY74</strain>
    </source>
</reference>
<evidence type="ECO:0000313" key="12">
    <source>
        <dbReference type="EMBL" id="RPE12077.1"/>
    </source>
</evidence>
<name>A0A3N4Q7M6_9BACT</name>
<organism evidence="12 13">
    <name type="scientific">Chitinophaga lutea</name>
    <dbReference type="NCBI Taxonomy" id="2488634"/>
    <lineage>
        <taxon>Bacteria</taxon>
        <taxon>Pseudomonadati</taxon>
        <taxon>Bacteroidota</taxon>
        <taxon>Chitinophagia</taxon>
        <taxon>Chitinophagales</taxon>
        <taxon>Chitinophagaceae</taxon>
        <taxon>Chitinophaga</taxon>
    </lineage>
</organism>
<feature type="domain" description="Mur ligase N-terminal catalytic" evidence="9">
    <location>
        <begin position="3"/>
        <end position="99"/>
    </location>
</feature>
<dbReference type="InterPro" id="IPR013221">
    <property type="entry name" value="Mur_ligase_cen"/>
</dbReference>
<feature type="domain" description="Mur ligase C-terminal" evidence="10">
    <location>
        <begin position="307"/>
        <end position="423"/>
    </location>
</feature>
<keyword evidence="1" id="KW-0436">Ligase</keyword>
<evidence type="ECO:0000256" key="6">
    <source>
        <dbReference type="ARBA" id="ARBA00022984"/>
    </source>
</evidence>
<evidence type="ECO:0000259" key="10">
    <source>
        <dbReference type="Pfam" id="PF02875"/>
    </source>
</evidence>
<keyword evidence="8" id="KW-0961">Cell wall biogenesis/degradation</keyword>
<dbReference type="InterPro" id="IPR000713">
    <property type="entry name" value="Mur_ligase_N"/>
</dbReference>
<dbReference type="SUPFAM" id="SSF53244">
    <property type="entry name" value="MurD-like peptide ligases, peptide-binding domain"/>
    <property type="match status" value="1"/>
</dbReference>
<dbReference type="GO" id="GO:0071555">
    <property type="term" value="P:cell wall organization"/>
    <property type="evidence" value="ECO:0007669"/>
    <property type="project" value="UniProtKB-KW"/>
</dbReference>
<dbReference type="PANTHER" id="PTHR43445:SF5">
    <property type="entry name" value="UDP-N-ACETYLMURAMATE--L-ALANYL-GAMMA-D-GLUTAMYL-MESO-2,6-DIAMINOHEPTANDIOATE LIGASE"/>
    <property type="match status" value="1"/>
</dbReference>
<dbReference type="GO" id="GO:0051301">
    <property type="term" value="P:cell division"/>
    <property type="evidence" value="ECO:0007669"/>
    <property type="project" value="UniProtKB-KW"/>
</dbReference>
<dbReference type="GO" id="GO:0009252">
    <property type="term" value="P:peptidoglycan biosynthetic process"/>
    <property type="evidence" value="ECO:0007669"/>
    <property type="project" value="UniProtKB-KW"/>
</dbReference>
<evidence type="ECO:0000259" key="11">
    <source>
        <dbReference type="Pfam" id="PF08245"/>
    </source>
</evidence>
<gene>
    <name evidence="12" type="ORF">EGT74_00525</name>
</gene>
<sequence length="456" mass="50483">MAKVHFIAIGGSVMHQLALALRSKGYQVSGSDDEIYEPARTNLANAGILPAAIGWDPARISADLDAVILGMHARADNPELIRAQELGLKIYSFPEYIYQESKDKTRVAIGGSHGKTTITSMVMHVLQQCHRQFDYLVGAKLEGFPQSVNVTDAPLIVCEADEYPASVLEKRPKFHFLHPHIAVLSGIAWDHINVFPTFDIYLEQFAIFIRTMEAGGRLIYNSTDETLRKLVEKEGGHLECIPYTVPEHTIINGTTRVRFGNASTDLLVFGEHNLLNIHAALHVCRALGVGDIDFLAAIASFKGAAKRMELVAKNEETAIYRDFAHAPSKVKATINALRNQYPQRKLVAVLELHTYSSLNADFMKEYAGALNPADVAAVFYSAHALEIKRMPDLHPDVIKEGFARKDLTVINKRAALEAFLDGQDFENTNLLMMSSGDYEGMEFGGLKKYLSVKKPS</sequence>
<accession>A0A3N4Q7M6</accession>
<evidence type="ECO:0000256" key="2">
    <source>
        <dbReference type="ARBA" id="ARBA00022618"/>
    </source>
</evidence>
<evidence type="ECO:0000256" key="3">
    <source>
        <dbReference type="ARBA" id="ARBA00022741"/>
    </source>
</evidence>
<dbReference type="Pfam" id="PF02875">
    <property type="entry name" value="Mur_ligase_C"/>
    <property type="match status" value="1"/>
</dbReference>
<comment type="caution">
    <text evidence="12">The sequence shown here is derived from an EMBL/GenBank/DDBJ whole genome shotgun (WGS) entry which is preliminary data.</text>
</comment>
<dbReference type="Proteomes" id="UP000278351">
    <property type="component" value="Unassembled WGS sequence"/>
</dbReference>
<dbReference type="GO" id="GO:0008360">
    <property type="term" value="P:regulation of cell shape"/>
    <property type="evidence" value="ECO:0007669"/>
    <property type="project" value="UniProtKB-KW"/>
</dbReference>
<dbReference type="EMBL" id="RPDH01000001">
    <property type="protein sequence ID" value="RPE12077.1"/>
    <property type="molecule type" value="Genomic_DNA"/>
</dbReference>
<keyword evidence="5" id="KW-0133">Cell shape</keyword>
<dbReference type="InterPro" id="IPR036615">
    <property type="entry name" value="Mur_ligase_C_dom_sf"/>
</dbReference>
<dbReference type="PANTHER" id="PTHR43445">
    <property type="entry name" value="UDP-N-ACETYLMURAMATE--L-ALANINE LIGASE-RELATED"/>
    <property type="match status" value="1"/>
</dbReference>
<keyword evidence="3" id="KW-0547">Nucleotide-binding</keyword>
<dbReference type="Gene3D" id="3.40.1190.10">
    <property type="entry name" value="Mur-like, catalytic domain"/>
    <property type="match status" value="1"/>
</dbReference>
<dbReference type="SUPFAM" id="SSF53623">
    <property type="entry name" value="MurD-like peptide ligases, catalytic domain"/>
    <property type="match status" value="1"/>
</dbReference>
<evidence type="ECO:0000313" key="13">
    <source>
        <dbReference type="Proteomes" id="UP000278351"/>
    </source>
</evidence>
<dbReference type="RefSeq" id="WP_123844491.1">
    <property type="nucleotide sequence ID" value="NZ_RPDH01000001.1"/>
</dbReference>
<dbReference type="InterPro" id="IPR050061">
    <property type="entry name" value="MurCDEF_pg_biosynth"/>
</dbReference>
<keyword evidence="6" id="KW-0573">Peptidoglycan synthesis</keyword>
<keyword evidence="13" id="KW-1185">Reference proteome</keyword>
<proteinExistence type="predicted"/>
<dbReference type="InterPro" id="IPR036565">
    <property type="entry name" value="Mur-like_cat_sf"/>
</dbReference>
<evidence type="ECO:0000256" key="1">
    <source>
        <dbReference type="ARBA" id="ARBA00022598"/>
    </source>
</evidence>
<feature type="domain" description="Mur ligase central" evidence="11">
    <location>
        <begin position="109"/>
        <end position="283"/>
    </location>
</feature>
<dbReference type="SUPFAM" id="SSF51984">
    <property type="entry name" value="MurCD N-terminal domain"/>
    <property type="match status" value="1"/>
</dbReference>
<protein>
    <submittedName>
        <fullName evidence="12">Peptidoglycan synthetase</fullName>
    </submittedName>
</protein>
<dbReference type="Gene3D" id="3.40.50.720">
    <property type="entry name" value="NAD(P)-binding Rossmann-like Domain"/>
    <property type="match status" value="1"/>
</dbReference>
<evidence type="ECO:0000256" key="8">
    <source>
        <dbReference type="ARBA" id="ARBA00023316"/>
    </source>
</evidence>
<dbReference type="OrthoDB" id="9804126at2"/>
<dbReference type="Pfam" id="PF08245">
    <property type="entry name" value="Mur_ligase_M"/>
    <property type="match status" value="1"/>
</dbReference>
<keyword evidence="2" id="KW-0132">Cell division</keyword>
<dbReference type="Gene3D" id="3.90.190.20">
    <property type="entry name" value="Mur ligase, C-terminal domain"/>
    <property type="match status" value="1"/>
</dbReference>